<proteinExistence type="predicted"/>
<protein>
    <submittedName>
        <fullName evidence="1">Uncharacterized protein</fullName>
    </submittedName>
</protein>
<keyword evidence="2" id="KW-1185">Reference proteome</keyword>
<name>A0ABU5K434_9BACI</name>
<reference evidence="2" key="1">
    <citation type="submission" date="2023-11" db="EMBL/GenBank/DDBJ databases">
        <title>Genome Sequence of Bacillus pseudomycoides stain BUPM19.</title>
        <authorList>
            <person name="Farhat A."/>
        </authorList>
    </citation>
    <scope>NUCLEOTIDE SEQUENCE [LARGE SCALE GENOMIC DNA]</scope>
    <source>
        <strain evidence="2">BUPM19</strain>
    </source>
</reference>
<dbReference type="EMBL" id="JAXOVW010000158">
    <property type="protein sequence ID" value="MDZ5610459.1"/>
    <property type="molecule type" value="Genomic_DNA"/>
</dbReference>
<gene>
    <name evidence="1" type="ORF">U2I54_26440</name>
</gene>
<dbReference type="Proteomes" id="UP001291930">
    <property type="component" value="Unassembled WGS sequence"/>
</dbReference>
<evidence type="ECO:0000313" key="1">
    <source>
        <dbReference type="EMBL" id="MDZ5610459.1"/>
    </source>
</evidence>
<sequence>MEKLLEFFNDVGVNEITRNNLTILFDNDDDLEYFFQNIFSSEKCFEEMTAEMQDYKLLEQRPITEEDFIHTYKGNEINALQKLFRHYIPKEEWRDIMEIMKIKSLSPFDVYHKQMKNLEQQFICNVWQTIL</sequence>
<evidence type="ECO:0000313" key="2">
    <source>
        <dbReference type="Proteomes" id="UP001291930"/>
    </source>
</evidence>
<comment type="caution">
    <text evidence="1">The sequence shown here is derived from an EMBL/GenBank/DDBJ whole genome shotgun (WGS) entry which is preliminary data.</text>
</comment>
<organism evidence="1 2">
    <name type="scientific">Bacillus bingmayongensis</name>
    <dbReference type="NCBI Taxonomy" id="1150157"/>
    <lineage>
        <taxon>Bacteria</taxon>
        <taxon>Bacillati</taxon>
        <taxon>Bacillota</taxon>
        <taxon>Bacilli</taxon>
        <taxon>Bacillales</taxon>
        <taxon>Bacillaceae</taxon>
        <taxon>Bacillus</taxon>
    </lineage>
</organism>
<accession>A0ABU5K434</accession>
<dbReference type="RefSeq" id="WP_374219669.1">
    <property type="nucleotide sequence ID" value="NZ_JAXOVW010000158.1"/>
</dbReference>